<accession>A0A917LAN5</accession>
<keyword evidence="4" id="KW-1133">Transmembrane helix</keyword>
<dbReference type="AlphaFoldDB" id="A0A917LAN5"/>
<evidence type="ECO:0008006" key="7">
    <source>
        <dbReference type="Google" id="ProtNLM"/>
    </source>
</evidence>
<evidence type="ECO:0000256" key="4">
    <source>
        <dbReference type="SAM" id="Phobius"/>
    </source>
</evidence>
<evidence type="ECO:0000256" key="2">
    <source>
        <dbReference type="ARBA" id="ARBA00023163"/>
    </source>
</evidence>
<reference evidence="5" key="1">
    <citation type="journal article" date="2014" name="Int. J. Syst. Evol. Microbiol.">
        <title>Complete genome sequence of Corynebacterium casei LMG S-19264T (=DSM 44701T), isolated from a smear-ripened cheese.</title>
        <authorList>
            <consortium name="US DOE Joint Genome Institute (JGI-PGF)"/>
            <person name="Walter F."/>
            <person name="Albersmeier A."/>
            <person name="Kalinowski J."/>
            <person name="Ruckert C."/>
        </authorList>
    </citation>
    <scope>NUCLEOTIDE SEQUENCE</scope>
    <source>
        <strain evidence="5">CGMCC 4.7272</strain>
    </source>
</reference>
<evidence type="ECO:0000313" key="6">
    <source>
        <dbReference type="Proteomes" id="UP000625682"/>
    </source>
</evidence>
<keyword evidence="1" id="KW-0805">Transcription regulation</keyword>
<name>A0A917LAN5_9ACTN</name>
<proteinExistence type="predicted"/>
<keyword evidence="4" id="KW-0472">Membrane</keyword>
<feature type="transmembrane region" description="Helical" evidence="4">
    <location>
        <begin position="142"/>
        <end position="165"/>
    </location>
</feature>
<dbReference type="Gene3D" id="1.10.10.1320">
    <property type="entry name" value="Anti-sigma factor, zinc-finger domain"/>
    <property type="match status" value="1"/>
</dbReference>
<protein>
    <recommendedName>
        <fullName evidence="7">Zinc-finger domain-containing protein</fullName>
    </recommendedName>
</protein>
<organism evidence="5 6">
    <name type="scientific">Streptomyces lacrimifluminis</name>
    <dbReference type="NCBI Taxonomy" id="1500077"/>
    <lineage>
        <taxon>Bacteria</taxon>
        <taxon>Bacillati</taxon>
        <taxon>Actinomycetota</taxon>
        <taxon>Actinomycetes</taxon>
        <taxon>Kitasatosporales</taxon>
        <taxon>Streptomycetaceae</taxon>
        <taxon>Streptomyces</taxon>
    </lineage>
</organism>
<comment type="caution">
    <text evidence="5">The sequence shown here is derived from an EMBL/GenBank/DDBJ whole genome shotgun (WGS) entry which is preliminary data.</text>
</comment>
<dbReference type="RefSeq" id="WP_189150472.1">
    <property type="nucleotide sequence ID" value="NZ_BAABER010000022.1"/>
</dbReference>
<keyword evidence="2" id="KW-0804">Transcription</keyword>
<feature type="region of interest" description="Disordered" evidence="3">
    <location>
        <begin position="98"/>
        <end position="139"/>
    </location>
</feature>
<gene>
    <name evidence="5" type="ORF">GCM10012282_59230</name>
</gene>
<evidence type="ECO:0000256" key="3">
    <source>
        <dbReference type="SAM" id="MobiDB-lite"/>
    </source>
</evidence>
<sequence>MTSTTDTAGHPDVTELSDLTEGLLTPSRTADVQRHLDECVLCADVYASLEEIRGLLGSMPSPVHMPDDVVGRIEAALAAEAPLNTPVSVAAAGAVSGESEGAHVSRETSPPAAGLTDRPTGRAHAATGPGRKDRARRGRRRTIVLSTVFTAAALGLGSILVSSLGDDNKQPQAASTFAGQKVEAQVAELLKGQDLEKNTRSGRPSVGVQIHPDDPTTDENDGTVKIEPTTVPACVIKGIGRGNTPVLGVKQGSYDGTDAYLVVLPAAGDNTRVTAYVLDSACTKQPSGPPAEVLLTHSYARS</sequence>
<dbReference type="Proteomes" id="UP000625682">
    <property type="component" value="Unassembled WGS sequence"/>
</dbReference>
<feature type="region of interest" description="Disordered" evidence="3">
    <location>
        <begin position="197"/>
        <end position="222"/>
    </location>
</feature>
<reference evidence="5" key="2">
    <citation type="submission" date="2020-09" db="EMBL/GenBank/DDBJ databases">
        <authorList>
            <person name="Sun Q."/>
            <person name="Zhou Y."/>
        </authorList>
    </citation>
    <scope>NUCLEOTIDE SEQUENCE</scope>
    <source>
        <strain evidence="5">CGMCC 4.7272</strain>
    </source>
</reference>
<keyword evidence="4" id="KW-0812">Transmembrane</keyword>
<keyword evidence="6" id="KW-1185">Reference proteome</keyword>
<evidence type="ECO:0000256" key="1">
    <source>
        <dbReference type="ARBA" id="ARBA00023015"/>
    </source>
</evidence>
<feature type="region of interest" description="Disordered" evidence="3">
    <location>
        <begin position="1"/>
        <end position="21"/>
    </location>
</feature>
<dbReference type="EMBL" id="BMMU01000023">
    <property type="protein sequence ID" value="GGJ54210.1"/>
    <property type="molecule type" value="Genomic_DNA"/>
</dbReference>
<dbReference type="InterPro" id="IPR041916">
    <property type="entry name" value="Anti_sigma_zinc_sf"/>
</dbReference>
<evidence type="ECO:0000313" key="5">
    <source>
        <dbReference type="EMBL" id="GGJ54210.1"/>
    </source>
</evidence>